<dbReference type="CDD" id="cd03708">
    <property type="entry name" value="GTPBP_III"/>
    <property type="match status" value="1"/>
</dbReference>
<dbReference type="Proteomes" id="UP000324748">
    <property type="component" value="Unassembled WGS sequence"/>
</dbReference>
<evidence type="ECO:0000256" key="2">
    <source>
        <dbReference type="ARBA" id="ARBA00023134"/>
    </source>
</evidence>
<dbReference type="InterPro" id="IPR050055">
    <property type="entry name" value="EF-Tu_GTPase"/>
</dbReference>
<name>A0A5B0QXY3_PUCGR</name>
<dbReference type="SUPFAM" id="SSF50465">
    <property type="entry name" value="EF-Tu/eEF-1alpha/eIF2-gamma C-terminal domain"/>
    <property type="match status" value="1"/>
</dbReference>
<dbReference type="GO" id="GO:0005525">
    <property type="term" value="F:GTP binding"/>
    <property type="evidence" value="ECO:0007669"/>
    <property type="project" value="UniProtKB-KW"/>
</dbReference>
<keyword evidence="4" id="KW-1185">Reference proteome</keyword>
<evidence type="ECO:0000256" key="1">
    <source>
        <dbReference type="ARBA" id="ARBA00022741"/>
    </source>
</evidence>
<dbReference type="PANTHER" id="PTHR43721">
    <property type="entry name" value="ELONGATION FACTOR TU-RELATED"/>
    <property type="match status" value="1"/>
</dbReference>
<protein>
    <recommendedName>
        <fullName evidence="5">Translation elongation factor EFTu/EF1A C-terminal domain-containing protein</fullName>
    </recommendedName>
</protein>
<dbReference type="Gene3D" id="2.40.30.10">
    <property type="entry name" value="Translation factors"/>
    <property type="match status" value="1"/>
</dbReference>
<dbReference type="AlphaFoldDB" id="A0A5B0QXY3"/>
<gene>
    <name evidence="3" type="ORF">PGT21_033141</name>
</gene>
<organism evidence="3 4">
    <name type="scientific">Puccinia graminis f. sp. tritici</name>
    <dbReference type="NCBI Taxonomy" id="56615"/>
    <lineage>
        <taxon>Eukaryota</taxon>
        <taxon>Fungi</taxon>
        <taxon>Dikarya</taxon>
        <taxon>Basidiomycota</taxon>
        <taxon>Pucciniomycotina</taxon>
        <taxon>Pucciniomycetes</taxon>
        <taxon>Pucciniales</taxon>
        <taxon>Pucciniaceae</taxon>
        <taxon>Puccinia</taxon>
    </lineage>
</organism>
<keyword evidence="2" id="KW-0342">GTP-binding</keyword>
<evidence type="ECO:0008006" key="5">
    <source>
        <dbReference type="Google" id="ProtNLM"/>
    </source>
</evidence>
<dbReference type="EMBL" id="VSWC01000002">
    <property type="protein sequence ID" value="KAA1118187.1"/>
    <property type="molecule type" value="Genomic_DNA"/>
</dbReference>
<keyword evidence="1" id="KW-0547">Nucleotide-binding</keyword>
<dbReference type="PANTHER" id="PTHR43721:SF9">
    <property type="entry name" value="GTP-BINDING PROTEIN 1"/>
    <property type="match status" value="1"/>
</dbReference>
<dbReference type="InterPro" id="IPR009001">
    <property type="entry name" value="Transl_elong_EF1A/Init_IF2_C"/>
</dbReference>
<sequence>MVILSKNLESPPKATKVFERSSIDPIPHSTIQPNYQAMLHVGSVRQTVSQDLSIEKSKVLRTGDRAKIKFEFMKQPEFVKLGQKLLFREGKTKGLGVITKLL</sequence>
<comment type="caution">
    <text evidence="3">The sequence shown here is derived from an EMBL/GenBank/DDBJ whole genome shotgun (WGS) entry which is preliminary data.</text>
</comment>
<accession>A0A5B0QXY3</accession>
<proteinExistence type="predicted"/>
<evidence type="ECO:0000313" key="3">
    <source>
        <dbReference type="EMBL" id="KAA1118187.1"/>
    </source>
</evidence>
<dbReference type="OrthoDB" id="248233at2759"/>
<reference evidence="3 4" key="1">
    <citation type="submission" date="2019-05" db="EMBL/GenBank/DDBJ databases">
        <title>Emergence of the Ug99 lineage of the wheat stem rust pathogen through somatic hybridization.</title>
        <authorList>
            <person name="Li F."/>
            <person name="Upadhyaya N.M."/>
            <person name="Sperschneider J."/>
            <person name="Matny O."/>
            <person name="Nguyen-Phuc H."/>
            <person name="Mago R."/>
            <person name="Raley C."/>
            <person name="Miller M.E."/>
            <person name="Silverstein K.A.T."/>
            <person name="Henningsen E."/>
            <person name="Hirsch C.D."/>
            <person name="Visser B."/>
            <person name="Pretorius Z.A."/>
            <person name="Steffenson B.J."/>
            <person name="Schwessinger B."/>
            <person name="Dodds P.N."/>
            <person name="Figueroa M."/>
        </authorList>
    </citation>
    <scope>NUCLEOTIDE SEQUENCE [LARGE SCALE GENOMIC DNA]</scope>
    <source>
        <strain evidence="3">21-0</strain>
    </source>
</reference>
<dbReference type="GO" id="GO:0003746">
    <property type="term" value="F:translation elongation factor activity"/>
    <property type="evidence" value="ECO:0007669"/>
    <property type="project" value="TreeGrafter"/>
</dbReference>
<evidence type="ECO:0000313" key="4">
    <source>
        <dbReference type="Proteomes" id="UP000324748"/>
    </source>
</evidence>